<dbReference type="EMBL" id="RCMG01001956">
    <property type="protein sequence ID" value="KAG2817034.1"/>
    <property type="molecule type" value="Genomic_DNA"/>
</dbReference>
<sequence>MVTTTLKEVSTMLTFRLYVNSSILSEFGTKASLWEKFINIAS</sequence>
<dbReference type="EMBL" id="RCMI01002239">
    <property type="protein sequence ID" value="KAG2877745.1"/>
    <property type="molecule type" value="Genomic_DNA"/>
</dbReference>
<dbReference type="Proteomes" id="UP000697107">
    <property type="component" value="Unassembled WGS sequence"/>
</dbReference>
<protein>
    <submittedName>
        <fullName evidence="3">Uncharacterized protein</fullName>
    </submittedName>
</protein>
<evidence type="ECO:0000313" key="4">
    <source>
        <dbReference type="Proteomes" id="UP000697107"/>
    </source>
</evidence>
<comment type="caution">
    <text evidence="3">The sequence shown here is derived from an EMBL/GenBank/DDBJ whole genome shotgun (WGS) entry which is preliminary data.</text>
</comment>
<gene>
    <name evidence="1" type="ORF">PC113_g23017</name>
    <name evidence="2" type="ORF">PC115_g23266</name>
    <name evidence="3" type="ORF">PC118_g23746</name>
</gene>
<organism evidence="3 4">
    <name type="scientific">Phytophthora cactorum</name>
    <dbReference type="NCBI Taxonomy" id="29920"/>
    <lineage>
        <taxon>Eukaryota</taxon>
        <taxon>Sar</taxon>
        <taxon>Stramenopiles</taxon>
        <taxon>Oomycota</taxon>
        <taxon>Peronosporomycetes</taxon>
        <taxon>Peronosporales</taxon>
        <taxon>Peronosporaceae</taxon>
        <taxon>Phytophthora</taxon>
    </lineage>
</organism>
<name>A0A8T1EY40_9STRA</name>
<proteinExistence type="predicted"/>
<evidence type="ECO:0000313" key="1">
    <source>
        <dbReference type="EMBL" id="KAG2817034.1"/>
    </source>
</evidence>
<evidence type="ECO:0000313" key="3">
    <source>
        <dbReference type="EMBL" id="KAG2957994.1"/>
    </source>
</evidence>
<dbReference type="AlphaFoldDB" id="A0A8T1EY40"/>
<dbReference type="Proteomes" id="UP000774804">
    <property type="component" value="Unassembled WGS sequence"/>
</dbReference>
<accession>A0A8T1EY40</accession>
<reference evidence="3" key="1">
    <citation type="submission" date="2018-10" db="EMBL/GenBank/DDBJ databases">
        <title>Effector identification in a new, highly contiguous assembly of the strawberry crown rot pathogen Phytophthora cactorum.</title>
        <authorList>
            <person name="Armitage A.D."/>
            <person name="Nellist C.F."/>
            <person name="Bates H."/>
            <person name="Vickerstaff R.J."/>
            <person name="Harrison R.J."/>
        </authorList>
    </citation>
    <scope>NUCLEOTIDE SEQUENCE</scope>
    <source>
        <strain evidence="1">15-7</strain>
        <strain evidence="2">4032</strain>
        <strain evidence="3">P415</strain>
    </source>
</reference>
<dbReference type="Proteomes" id="UP000735874">
    <property type="component" value="Unassembled WGS sequence"/>
</dbReference>
<evidence type="ECO:0000313" key="2">
    <source>
        <dbReference type="EMBL" id="KAG2877745.1"/>
    </source>
</evidence>
<dbReference type="EMBL" id="RCML01002408">
    <property type="protein sequence ID" value="KAG2957994.1"/>
    <property type="molecule type" value="Genomic_DNA"/>
</dbReference>